<dbReference type="GO" id="GO:0005525">
    <property type="term" value="F:GTP binding"/>
    <property type="evidence" value="ECO:0007669"/>
    <property type="project" value="UniProtKB-UniRule"/>
</dbReference>
<evidence type="ECO:0000256" key="3">
    <source>
        <dbReference type="ARBA" id="ARBA00022723"/>
    </source>
</evidence>
<keyword evidence="3 8" id="KW-0479">Metal-binding</keyword>
<feature type="active site" description="Proton acceptor" evidence="8">
    <location>
        <position position="13"/>
    </location>
</feature>
<comment type="function">
    <text evidence="8">Plays an important role in the de novo pathway of purine nucleotide biosynthesis. Catalyzes the first committed step in the biosynthesis of AMP from IMP.</text>
</comment>
<feature type="binding site" description="in other chain" evidence="8">
    <location>
        <position position="307"/>
    </location>
    <ligand>
        <name>IMP</name>
        <dbReference type="ChEBI" id="CHEBI:58053"/>
        <note>ligand shared between dimeric partners</note>
    </ligand>
</feature>
<evidence type="ECO:0000256" key="2">
    <source>
        <dbReference type="ARBA" id="ARBA00022598"/>
    </source>
</evidence>
<dbReference type="Gene3D" id="3.40.440.10">
    <property type="entry name" value="Adenylosuccinate Synthetase, subunit A, domain 1"/>
    <property type="match status" value="1"/>
</dbReference>
<keyword evidence="4 8" id="KW-0547">Nucleotide-binding</keyword>
<dbReference type="CDD" id="cd03108">
    <property type="entry name" value="AdSS"/>
    <property type="match status" value="1"/>
</dbReference>
<dbReference type="Pfam" id="PF00709">
    <property type="entry name" value="Adenylsucc_synt"/>
    <property type="match status" value="1"/>
</dbReference>
<name>A0A2L1GLF9_9BACT</name>
<dbReference type="UniPathway" id="UPA00075">
    <property type="reaction ID" value="UER00335"/>
</dbReference>
<dbReference type="InterPro" id="IPR042109">
    <property type="entry name" value="Adenylosuccinate_synth_dom1"/>
</dbReference>
<feature type="binding site" description="in other chain" evidence="8">
    <location>
        <begin position="38"/>
        <end position="41"/>
    </location>
    <ligand>
        <name>IMP</name>
        <dbReference type="ChEBI" id="CHEBI:58053"/>
        <note>ligand shared between dimeric partners</note>
    </ligand>
</feature>
<dbReference type="HAMAP" id="MF_00011">
    <property type="entry name" value="Adenylosucc_synth"/>
    <property type="match status" value="1"/>
</dbReference>
<dbReference type="PANTHER" id="PTHR11846:SF0">
    <property type="entry name" value="ADENYLOSUCCINATE SYNTHETASE"/>
    <property type="match status" value="1"/>
</dbReference>
<dbReference type="FunFam" id="3.90.170.10:FF:000001">
    <property type="entry name" value="Adenylosuccinate synthetase"/>
    <property type="match status" value="1"/>
</dbReference>
<keyword evidence="12" id="KW-1185">Reference proteome</keyword>
<dbReference type="InterPro" id="IPR042111">
    <property type="entry name" value="Adenylosuccinate_synth_dom3"/>
</dbReference>
<dbReference type="Gene3D" id="1.10.300.10">
    <property type="entry name" value="Adenylosuccinate Synthetase, subunit A, domain 2"/>
    <property type="match status" value="1"/>
</dbReference>
<sequence length="435" mass="46549">MASVVVVGAQWGDEGKGKVVDLLTRYADYVVRYQGGNNAGHTLVVDGKKYVFHLVPSGILYEDKVCVIGNGVVVDAAVLLGELDDLAAQGLQVDPKRLLISSGAHLIMPYHRLLDQAREGALSSGKKIGTTGRGIGPCYMDKVGRVGLKVGDLLDMPLFRDKLAAALEEKNFMLTKLYGQKSLDAGAIAAEFEPLGERLAPFVGNASVLLDQARKAGRHILFEGAQGTQLDVDNGTYPFVTSSNTVAGGACTGSGFGPVHVDAVIGIAKAYTTRVGGGPFPTELPEEDAIGAHLQTQGHEFGATTGRRRRCGWFDTVVVRDAVRLNGLTGLAITKLDVLTGLKTLQLASHYEVAGERYERMPENIRKAAQAKAFYESLPGWDEDISGVRELADLPAAARDYLKRLEDLSEVSPAMVSVGADREATIMLKNPFEPV</sequence>
<keyword evidence="7 8" id="KW-0342">GTP-binding</keyword>
<evidence type="ECO:0000256" key="4">
    <source>
        <dbReference type="ARBA" id="ARBA00022741"/>
    </source>
</evidence>
<feature type="binding site" evidence="8">
    <location>
        <begin position="335"/>
        <end position="337"/>
    </location>
    <ligand>
        <name>GTP</name>
        <dbReference type="ChEBI" id="CHEBI:37565"/>
    </ligand>
</feature>
<comment type="catalytic activity">
    <reaction evidence="8 10">
        <text>IMP + L-aspartate + GTP = N(6)-(1,2-dicarboxyethyl)-AMP + GDP + phosphate + 2 H(+)</text>
        <dbReference type="Rhea" id="RHEA:15753"/>
        <dbReference type="ChEBI" id="CHEBI:15378"/>
        <dbReference type="ChEBI" id="CHEBI:29991"/>
        <dbReference type="ChEBI" id="CHEBI:37565"/>
        <dbReference type="ChEBI" id="CHEBI:43474"/>
        <dbReference type="ChEBI" id="CHEBI:57567"/>
        <dbReference type="ChEBI" id="CHEBI:58053"/>
        <dbReference type="ChEBI" id="CHEBI:58189"/>
        <dbReference type="EC" id="6.3.4.4"/>
    </reaction>
</comment>
<dbReference type="GO" id="GO:0044208">
    <property type="term" value="P:'de novo' AMP biosynthetic process"/>
    <property type="evidence" value="ECO:0007669"/>
    <property type="project" value="UniProtKB-UniRule"/>
</dbReference>
<dbReference type="Proteomes" id="UP000239867">
    <property type="component" value="Chromosome"/>
</dbReference>
<dbReference type="PROSITE" id="PS01266">
    <property type="entry name" value="ADENYLOSUCCIN_SYN_1"/>
    <property type="match status" value="1"/>
</dbReference>
<dbReference type="RefSeq" id="WP_104935822.1">
    <property type="nucleotide sequence ID" value="NZ_CP021255.1"/>
</dbReference>
<dbReference type="KEGG" id="deo:CAY53_02720"/>
<gene>
    <name evidence="8" type="primary">purA</name>
    <name evidence="11" type="ORF">CAY53_02720</name>
</gene>
<feature type="binding site" description="in other chain" evidence="8">
    <location>
        <position position="226"/>
    </location>
    <ligand>
        <name>IMP</name>
        <dbReference type="ChEBI" id="CHEBI:58053"/>
        <note>ligand shared between dimeric partners</note>
    </ligand>
</feature>
<feature type="active site" description="Proton donor" evidence="8">
    <location>
        <position position="41"/>
    </location>
</feature>
<feature type="binding site" evidence="8">
    <location>
        <position position="13"/>
    </location>
    <ligand>
        <name>Mg(2+)</name>
        <dbReference type="ChEBI" id="CHEBI:18420"/>
    </ligand>
</feature>
<feature type="binding site" description="in other chain" evidence="8">
    <location>
        <begin position="13"/>
        <end position="16"/>
    </location>
    <ligand>
        <name>IMP</name>
        <dbReference type="ChEBI" id="CHEBI:58053"/>
        <note>ligand shared between dimeric partners</note>
    </ligand>
</feature>
<keyword evidence="5 8" id="KW-0658">Purine biosynthesis</keyword>
<keyword evidence="6 8" id="KW-0460">Magnesium</keyword>
<dbReference type="InterPro" id="IPR033128">
    <property type="entry name" value="Adenylosuccin_syn_Lys_AS"/>
</dbReference>
<dbReference type="InterPro" id="IPR001114">
    <property type="entry name" value="Adenylosuccinate_synthetase"/>
</dbReference>
<feature type="binding site" evidence="8">
    <location>
        <begin position="40"/>
        <end position="42"/>
    </location>
    <ligand>
        <name>GTP</name>
        <dbReference type="ChEBI" id="CHEBI:37565"/>
    </ligand>
</feature>
<dbReference type="SMART" id="SM00788">
    <property type="entry name" value="Adenylsucc_synt"/>
    <property type="match status" value="1"/>
</dbReference>
<evidence type="ECO:0000256" key="9">
    <source>
        <dbReference type="PROSITE-ProRule" id="PRU10134"/>
    </source>
</evidence>
<comment type="pathway">
    <text evidence="8 10">Purine metabolism; AMP biosynthesis via de novo pathway; AMP from IMP: step 1/2.</text>
</comment>
<dbReference type="PANTHER" id="PTHR11846">
    <property type="entry name" value="ADENYLOSUCCINATE SYNTHETASE"/>
    <property type="match status" value="1"/>
</dbReference>
<dbReference type="GO" id="GO:0004019">
    <property type="term" value="F:adenylosuccinate synthase activity"/>
    <property type="evidence" value="ECO:0007669"/>
    <property type="project" value="UniProtKB-UniRule"/>
</dbReference>
<dbReference type="AlphaFoldDB" id="A0A2L1GLF9"/>
<accession>A0A2L1GLF9</accession>
<keyword evidence="8" id="KW-0963">Cytoplasm</keyword>
<dbReference type="InterPro" id="IPR027417">
    <property type="entry name" value="P-loop_NTPase"/>
</dbReference>
<feature type="binding site" description="in other chain" evidence="8">
    <location>
        <position position="241"/>
    </location>
    <ligand>
        <name>IMP</name>
        <dbReference type="ChEBI" id="CHEBI:58053"/>
        <note>ligand shared between dimeric partners</note>
    </ligand>
</feature>
<dbReference type="PROSITE" id="PS00513">
    <property type="entry name" value="ADENYLOSUCCIN_SYN_2"/>
    <property type="match status" value="1"/>
</dbReference>
<feature type="binding site" evidence="8">
    <location>
        <position position="309"/>
    </location>
    <ligand>
        <name>GTP</name>
        <dbReference type="ChEBI" id="CHEBI:37565"/>
    </ligand>
</feature>
<evidence type="ECO:0000256" key="7">
    <source>
        <dbReference type="ARBA" id="ARBA00023134"/>
    </source>
</evidence>
<dbReference type="Gene3D" id="3.90.170.10">
    <property type="entry name" value="Adenylosuccinate Synthetase, subunit A, domain 3"/>
    <property type="match status" value="1"/>
</dbReference>
<feature type="binding site" evidence="8">
    <location>
        <begin position="303"/>
        <end position="309"/>
    </location>
    <ligand>
        <name>substrate</name>
    </ligand>
</feature>
<dbReference type="GO" id="GO:0000287">
    <property type="term" value="F:magnesium ion binding"/>
    <property type="evidence" value="ECO:0007669"/>
    <property type="project" value="UniProtKB-UniRule"/>
</dbReference>
<dbReference type="InterPro" id="IPR018220">
    <property type="entry name" value="Adenylosuccin_syn_GTP-bd"/>
</dbReference>
<dbReference type="InterPro" id="IPR042110">
    <property type="entry name" value="Adenylosuccinate_synth_dom2"/>
</dbReference>
<dbReference type="NCBIfam" id="NF002223">
    <property type="entry name" value="PRK01117.1"/>
    <property type="match status" value="1"/>
</dbReference>
<dbReference type="OrthoDB" id="9807553at2"/>
<dbReference type="GO" id="GO:0005737">
    <property type="term" value="C:cytoplasm"/>
    <property type="evidence" value="ECO:0007669"/>
    <property type="project" value="UniProtKB-SubCell"/>
</dbReference>
<comment type="subcellular location">
    <subcellularLocation>
        <location evidence="8">Cytoplasm</location>
    </subcellularLocation>
</comment>
<evidence type="ECO:0000313" key="12">
    <source>
        <dbReference type="Proteomes" id="UP000239867"/>
    </source>
</evidence>
<dbReference type="GO" id="GO:0046040">
    <property type="term" value="P:IMP metabolic process"/>
    <property type="evidence" value="ECO:0007669"/>
    <property type="project" value="TreeGrafter"/>
</dbReference>
<dbReference type="EC" id="6.3.4.4" evidence="8 10"/>
<dbReference type="EMBL" id="CP021255">
    <property type="protein sequence ID" value="AVD70521.1"/>
    <property type="molecule type" value="Genomic_DNA"/>
</dbReference>
<reference evidence="11 12" key="1">
    <citation type="journal article" date="2018" name="MBio">
        <title>Insights into the evolution of host association through the isolation and characterization of a novel human periodontal pathobiont, Desulfobulbus oralis.</title>
        <authorList>
            <person name="Cross K.L."/>
            <person name="Chirania P."/>
            <person name="Xiong W."/>
            <person name="Beall C.J."/>
            <person name="Elkins J.G."/>
            <person name="Giannone R.J."/>
            <person name="Griffen A.L."/>
            <person name="Guss A.M."/>
            <person name="Hettich R.L."/>
            <person name="Joshi S.S."/>
            <person name="Mokrzan E.M."/>
            <person name="Martin R.K."/>
            <person name="Zhulin I.B."/>
            <person name="Leys E.J."/>
            <person name="Podar M."/>
        </authorList>
    </citation>
    <scope>NUCLEOTIDE SEQUENCE [LARGE SCALE GENOMIC DNA]</scope>
    <source>
        <strain evidence="11 12">ORNL</strain>
    </source>
</reference>
<comment type="cofactor">
    <cofactor evidence="8">
        <name>Mg(2+)</name>
        <dbReference type="ChEBI" id="CHEBI:18420"/>
    </cofactor>
    <text evidence="8">Binds 1 Mg(2+) ion per subunit.</text>
</comment>
<comment type="subunit">
    <text evidence="1 8">Homodimer.</text>
</comment>
<dbReference type="FunFam" id="1.10.300.10:FF:000001">
    <property type="entry name" value="Adenylosuccinate synthetase"/>
    <property type="match status" value="1"/>
</dbReference>
<keyword evidence="2 8" id="KW-0436">Ligase</keyword>
<evidence type="ECO:0000256" key="6">
    <source>
        <dbReference type="ARBA" id="ARBA00022842"/>
    </source>
</evidence>
<comment type="similarity">
    <text evidence="8 10">Belongs to the adenylosuccinate synthetase family.</text>
</comment>
<feature type="binding site" evidence="8">
    <location>
        <begin position="12"/>
        <end position="18"/>
    </location>
    <ligand>
        <name>GTP</name>
        <dbReference type="ChEBI" id="CHEBI:37565"/>
    </ligand>
</feature>
<evidence type="ECO:0000256" key="1">
    <source>
        <dbReference type="ARBA" id="ARBA00011738"/>
    </source>
</evidence>
<feature type="binding site" evidence="8">
    <location>
        <position position="145"/>
    </location>
    <ligand>
        <name>IMP</name>
        <dbReference type="ChEBI" id="CHEBI:58053"/>
        <note>ligand shared between dimeric partners</note>
    </ligand>
</feature>
<proteinExistence type="inferred from homology"/>
<feature type="active site" evidence="9">
    <location>
        <position position="142"/>
    </location>
</feature>
<evidence type="ECO:0000256" key="8">
    <source>
        <dbReference type="HAMAP-Rule" id="MF_00011"/>
    </source>
</evidence>
<evidence type="ECO:0000256" key="5">
    <source>
        <dbReference type="ARBA" id="ARBA00022755"/>
    </source>
</evidence>
<evidence type="ECO:0000313" key="11">
    <source>
        <dbReference type="EMBL" id="AVD70521.1"/>
    </source>
</evidence>
<organism evidence="11 12">
    <name type="scientific">Desulfobulbus oralis</name>
    <dbReference type="NCBI Taxonomy" id="1986146"/>
    <lineage>
        <taxon>Bacteria</taxon>
        <taxon>Pseudomonadati</taxon>
        <taxon>Thermodesulfobacteriota</taxon>
        <taxon>Desulfobulbia</taxon>
        <taxon>Desulfobulbales</taxon>
        <taxon>Desulfobulbaceae</taxon>
        <taxon>Desulfobulbus</taxon>
    </lineage>
</organism>
<feature type="binding site" evidence="8">
    <location>
        <begin position="417"/>
        <end position="419"/>
    </location>
    <ligand>
        <name>GTP</name>
        <dbReference type="ChEBI" id="CHEBI:37565"/>
    </ligand>
</feature>
<evidence type="ECO:0000256" key="10">
    <source>
        <dbReference type="RuleBase" id="RU000520"/>
    </source>
</evidence>
<feature type="binding site" evidence="8">
    <location>
        <position position="40"/>
    </location>
    <ligand>
        <name>Mg(2+)</name>
        <dbReference type="ChEBI" id="CHEBI:18420"/>
    </ligand>
</feature>
<feature type="binding site" description="in other chain" evidence="8">
    <location>
        <position position="131"/>
    </location>
    <ligand>
        <name>IMP</name>
        <dbReference type="ChEBI" id="CHEBI:58053"/>
        <note>ligand shared between dimeric partners</note>
    </ligand>
</feature>
<dbReference type="NCBIfam" id="TIGR00184">
    <property type="entry name" value="purA"/>
    <property type="match status" value="1"/>
</dbReference>
<protein>
    <recommendedName>
        <fullName evidence="8 10">Adenylosuccinate synthetase</fullName>
        <shortName evidence="8">AMPSase</shortName>
        <shortName evidence="8">AdSS</shortName>
        <ecNumber evidence="8 10">6.3.4.4</ecNumber>
    </recommendedName>
    <alternativeName>
        <fullName evidence="8">IMP--aspartate ligase</fullName>
    </alternativeName>
</protein>
<dbReference type="SUPFAM" id="SSF52540">
    <property type="entry name" value="P-loop containing nucleoside triphosphate hydrolases"/>
    <property type="match status" value="1"/>
</dbReference>